<dbReference type="InterPro" id="IPR032466">
    <property type="entry name" value="Metal_Hydrolase"/>
</dbReference>
<dbReference type="OrthoDB" id="9811399at2"/>
<evidence type="ECO:0000313" key="3">
    <source>
        <dbReference type="Proteomes" id="UP000266385"/>
    </source>
</evidence>
<dbReference type="EMBL" id="QWFX01000016">
    <property type="protein sequence ID" value="RIJ26836.1"/>
    <property type="molecule type" value="Genomic_DNA"/>
</dbReference>
<keyword evidence="2" id="KW-0378">Hydrolase</keyword>
<protein>
    <submittedName>
        <fullName evidence="2">Amidohydrolase</fullName>
    </submittedName>
</protein>
<proteinExistence type="predicted"/>
<dbReference type="InterPro" id="IPR011059">
    <property type="entry name" value="Metal-dep_hydrolase_composite"/>
</dbReference>
<feature type="domain" description="Amidohydrolase 3" evidence="1">
    <location>
        <begin position="48"/>
        <end position="472"/>
    </location>
</feature>
<comment type="caution">
    <text evidence="2">The sequence shown here is derived from an EMBL/GenBank/DDBJ whole genome shotgun (WGS) entry which is preliminary data.</text>
</comment>
<dbReference type="GO" id="GO:0016810">
    <property type="term" value="F:hydrolase activity, acting on carbon-nitrogen (but not peptide) bonds"/>
    <property type="evidence" value="ECO:0007669"/>
    <property type="project" value="InterPro"/>
</dbReference>
<dbReference type="InterPro" id="IPR013108">
    <property type="entry name" value="Amidohydro_3"/>
</dbReference>
<dbReference type="RefSeq" id="WP_119377729.1">
    <property type="nucleotide sequence ID" value="NZ_QWFX01000016.1"/>
</dbReference>
<dbReference type="SUPFAM" id="SSF51338">
    <property type="entry name" value="Composite domain of metallo-dependent hydrolases"/>
    <property type="match status" value="1"/>
</dbReference>
<dbReference type="SUPFAM" id="SSF51556">
    <property type="entry name" value="Metallo-dependent hydrolases"/>
    <property type="match status" value="1"/>
</dbReference>
<keyword evidence="3" id="KW-1185">Reference proteome</keyword>
<evidence type="ECO:0000313" key="2">
    <source>
        <dbReference type="EMBL" id="RIJ26836.1"/>
    </source>
</evidence>
<name>A0A399R5E6_9PROT</name>
<dbReference type="Gene3D" id="3.20.20.140">
    <property type="entry name" value="Metal-dependent hydrolases"/>
    <property type="match status" value="2"/>
</dbReference>
<sequence>MKTAHPDTLLIHNAEINGIPGLQLLIESGHIRAIGGNLSPEPRPHLRIDAKGGALLPGLTDHHIHLLATAAKRASLSAEHVTSFEELATLIRNAACGLSPGEWLRVTELDTFTVGIPDKDELDRIESTQPIRIQDRTGALWILNSCGLSFIDSNRGDHLPEGVERNKAGQLTGRIWRESEWLKDCLKSPPPDLERLGAELSSLGVTSVTDASVSTTQEMAGVLGRAHKSGTLPQRLRLMSGGKLTPCEVGSFEVGETKVLLDERSLVDFDEFGLTIRRSREQGRRVAVHCVTAVELSYCLAAFETYGAYPGDRIEHGSIIPKEAIPPINKLGLAVVTQPGFLHARGERYLARVDPCEQEDLYRCASLVEQEIPVAFSSDAPYGPIDPWLAMRTATDRLTETGHPICLKERIPAARALDMYLGTPPHQAARARQVRVGTAADLCLLKLPLVEALSDLSRHHVAATFINGRIVFQSDCTPS</sequence>
<dbReference type="Gene3D" id="3.10.310.70">
    <property type="match status" value="1"/>
</dbReference>
<dbReference type="PANTHER" id="PTHR22642:SF2">
    <property type="entry name" value="PROTEIN LONG AFTER FAR-RED 3"/>
    <property type="match status" value="1"/>
</dbReference>
<dbReference type="Pfam" id="PF07969">
    <property type="entry name" value="Amidohydro_3"/>
    <property type="match status" value="1"/>
</dbReference>
<dbReference type="Proteomes" id="UP000266385">
    <property type="component" value="Unassembled WGS sequence"/>
</dbReference>
<dbReference type="AlphaFoldDB" id="A0A399R5E6"/>
<evidence type="ECO:0000259" key="1">
    <source>
        <dbReference type="Pfam" id="PF07969"/>
    </source>
</evidence>
<organism evidence="2 3">
    <name type="scientific">Henriciella mobilis</name>
    <dbReference type="NCBI Taxonomy" id="2305467"/>
    <lineage>
        <taxon>Bacteria</taxon>
        <taxon>Pseudomonadati</taxon>
        <taxon>Pseudomonadota</taxon>
        <taxon>Alphaproteobacteria</taxon>
        <taxon>Hyphomonadales</taxon>
        <taxon>Hyphomonadaceae</taxon>
        <taxon>Henriciella</taxon>
    </lineage>
</organism>
<accession>A0A399R5E6</accession>
<gene>
    <name evidence="2" type="ORF">D1223_18025</name>
</gene>
<reference evidence="2 3" key="1">
    <citation type="submission" date="2018-08" db="EMBL/GenBank/DDBJ databases">
        <title>Henriciella mobilis sp. nov., isolated from seawater.</title>
        <authorList>
            <person name="Cheng H."/>
            <person name="Wu Y.-H."/>
            <person name="Xu X.-W."/>
            <person name="Guo L.-L."/>
        </authorList>
    </citation>
    <scope>NUCLEOTIDE SEQUENCE [LARGE SCALE GENOMIC DNA]</scope>
    <source>
        <strain evidence="2 3">JN25</strain>
    </source>
</reference>
<dbReference type="Gene3D" id="2.30.40.10">
    <property type="entry name" value="Urease, subunit C, domain 1"/>
    <property type="match status" value="1"/>
</dbReference>
<dbReference type="PANTHER" id="PTHR22642">
    <property type="entry name" value="IMIDAZOLONEPROPIONASE"/>
    <property type="match status" value="1"/>
</dbReference>